<dbReference type="PANTHER" id="PTHR45806">
    <property type="entry name" value="SYNAPTOBREVIN HOMOLOG YKT6"/>
    <property type="match status" value="1"/>
</dbReference>
<dbReference type="AlphaFoldDB" id="A0AAV5QS36"/>
<name>A0AAV5QS36_9ASCO</name>
<dbReference type="InterPro" id="IPR042855">
    <property type="entry name" value="V_SNARE_CC"/>
</dbReference>
<evidence type="ECO:0000256" key="1">
    <source>
        <dbReference type="ARBA" id="ARBA00008025"/>
    </source>
</evidence>
<comment type="caution">
    <text evidence="11">The sequence shown here is derived from an EMBL/GenBank/DDBJ whole genome shotgun (WGS) entry which is preliminary data.</text>
</comment>
<dbReference type="GO" id="GO:0005484">
    <property type="term" value="F:SNAP receptor activity"/>
    <property type="evidence" value="ECO:0007669"/>
    <property type="project" value="TreeGrafter"/>
</dbReference>
<keyword evidence="6" id="KW-0636">Prenylation</keyword>
<evidence type="ECO:0000259" key="9">
    <source>
        <dbReference type="PROSITE" id="PS50859"/>
    </source>
</evidence>
<evidence type="ECO:0000259" key="10">
    <source>
        <dbReference type="PROSITE" id="PS50892"/>
    </source>
</evidence>
<gene>
    <name evidence="11" type="ORF">DASC09_047210</name>
</gene>
<dbReference type="SUPFAM" id="SSF64356">
    <property type="entry name" value="SNARE-like"/>
    <property type="match status" value="1"/>
</dbReference>
<dbReference type="Proteomes" id="UP001360560">
    <property type="component" value="Unassembled WGS sequence"/>
</dbReference>
<dbReference type="CDD" id="cd14824">
    <property type="entry name" value="Longin"/>
    <property type="match status" value="1"/>
</dbReference>
<dbReference type="Pfam" id="PF00957">
    <property type="entry name" value="Synaptobrevin"/>
    <property type="match status" value="1"/>
</dbReference>
<dbReference type="SUPFAM" id="SSF58038">
    <property type="entry name" value="SNARE fusion complex"/>
    <property type="match status" value="1"/>
</dbReference>
<dbReference type="InterPro" id="IPR011012">
    <property type="entry name" value="Longin-like_dom_sf"/>
</dbReference>
<dbReference type="GeneID" id="90075371"/>
<keyword evidence="3" id="KW-0472">Membrane</keyword>
<dbReference type="RefSeq" id="XP_064854392.1">
    <property type="nucleotide sequence ID" value="XM_064998320.1"/>
</dbReference>
<dbReference type="GO" id="GO:0006888">
    <property type="term" value="P:endoplasmic reticulum to Golgi vesicle-mediated transport"/>
    <property type="evidence" value="ECO:0007669"/>
    <property type="project" value="TreeGrafter"/>
</dbReference>
<dbReference type="PANTHER" id="PTHR45806:SF1">
    <property type="entry name" value="SYNAPTOBREVIN HOMOLOG YKT6"/>
    <property type="match status" value="1"/>
</dbReference>
<keyword evidence="12" id="KW-1185">Reference proteome</keyword>
<evidence type="ECO:0000313" key="11">
    <source>
        <dbReference type="EMBL" id="GMM37396.1"/>
    </source>
</evidence>
<dbReference type="Pfam" id="PF13774">
    <property type="entry name" value="Longin"/>
    <property type="match status" value="1"/>
</dbReference>
<keyword evidence="2" id="KW-0488">Methylation</keyword>
<feature type="domain" description="V-SNARE coiled-coil homology" evidence="10">
    <location>
        <begin position="143"/>
        <end position="203"/>
    </location>
</feature>
<proteinExistence type="inferred from homology"/>
<dbReference type="Gene3D" id="3.30.450.50">
    <property type="entry name" value="Longin domain"/>
    <property type="match status" value="1"/>
</dbReference>
<reference evidence="11 12" key="1">
    <citation type="journal article" date="2023" name="Elife">
        <title>Identification of key yeast species and microbe-microbe interactions impacting larval growth of Drosophila in the wild.</title>
        <authorList>
            <person name="Mure A."/>
            <person name="Sugiura Y."/>
            <person name="Maeda R."/>
            <person name="Honda K."/>
            <person name="Sakurai N."/>
            <person name="Takahashi Y."/>
            <person name="Watada M."/>
            <person name="Katoh T."/>
            <person name="Gotoh A."/>
            <person name="Gotoh Y."/>
            <person name="Taniguchi I."/>
            <person name="Nakamura K."/>
            <person name="Hayashi T."/>
            <person name="Katayama T."/>
            <person name="Uemura T."/>
            <person name="Hattori Y."/>
        </authorList>
    </citation>
    <scope>NUCLEOTIDE SEQUENCE [LARGE SCALE GENOMIC DNA]</scope>
    <source>
        <strain evidence="11 12">SC-9</strain>
    </source>
</reference>
<dbReference type="GO" id="GO:0005794">
    <property type="term" value="C:Golgi apparatus"/>
    <property type="evidence" value="ECO:0007669"/>
    <property type="project" value="TreeGrafter"/>
</dbReference>
<protein>
    <submittedName>
        <fullName evidence="11">Palmitoyltransferase</fullName>
    </submittedName>
</protein>
<dbReference type="EMBL" id="BTFZ01000011">
    <property type="protein sequence ID" value="GMM37396.1"/>
    <property type="molecule type" value="Genomic_DNA"/>
</dbReference>
<evidence type="ECO:0000256" key="7">
    <source>
        <dbReference type="ARBA" id="ARBA00046278"/>
    </source>
</evidence>
<dbReference type="PROSITE" id="PS50859">
    <property type="entry name" value="LONGIN"/>
    <property type="match status" value="1"/>
</dbReference>
<feature type="domain" description="Longin" evidence="9">
    <location>
        <begin position="7"/>
        <end position="129"/>
    </location>
</feature>
<evidence type="ECO:0000256" key="6">
    <source>
        <dbReference type="ARBA" id="ARBA00023289"/>
    </source>
</evidence>
<comment type="subcellular location">
    <subcellularLocation>
        <location evidence="7">Endomembrane system</location>
        <topology evidence="7">Lipid-anchor</topology>
        <orientation evidence="7">Cytoplasmic side</orientation>
    </subcellularLocation>
</comment>
<dbReference type="PROSITE" id="PS50892">
    <property type="entry name" value="V_SNARE"/>
    <property type="match status" value="1"/>
</dbReference>
<evidence type="ECO:0000256" key="8">
    <source>
        <dbReference type="PROSITE-ProRule" id="PRU00290"/>
    </source>
</evidence>
<keyword evidence="4" id="KW-0564">Palmitate</keyword>
<comment type="similarity">
    <text evidence="1">Belongs to the synaptobrevin family.</text>
</comment>
<dbReference type="SMART" id="SM01270">
    <property type="entry name" value="Longin"/>
    <property type="match status" value="1"/>
</dbReference>
<dbReference type="InterPro" id="IPR010908">
    <property type="entry name" value="Longin_dom"/>
</dbReference>
<sequence>MKIYYIGIFKPLGTEKAIELTSVSDLSSFGYFERSSVGSFMKFFAETVVARTSAGQRQSVQQNKYMGHVYMRSEGVGAVILTDQEYQIRPAYGLLNKVLDEFISTYPPSQWSSITTAPNTSTFKMPSLDTYIKKYQDPSQADAIMRVQKELDETKIVLNKTIENVLKRGENLDSMVQKSETLGISSKIFYEQAKKTNSCCIIM</sequence>
<accession>A0AAV5QS36</accession>
<keyword evidence="5" id="KW-0449">Lipoprotein</keyword>
<dbReference type="Gene3D" id="1.20.5.110">
    <property type="match status" value="1"/>
</dbReference>
<evidence type="ECO:0000256" key="3">
    <source>
        <dbReference type="ARBA" id="ARBA00023136"/>
    </source>
</evidence>
<keyword evidence="8" id="KW-0175">Coiled coil</keyword>
<evidence type="ECO:0000313" key="12">
    <source>
        <dbReference type="Proteomes" id="UP001360560"/>
    </source>
</evidence>
<evidence type="ECO:0000256" key="4">
    <source>
        <dbReference type="ARBA" id="ARBA00023139"/>
    </source>
</evidence>
<evidence type="ECO:0000256" key="2">
    <source>
        <dbReference type="ARBA" id="ARBA00022481"/>
    </source>
</evidence>
<evidence type="ECO:0000256" key="5">
    <source>
        <dbReference type="ARBA" id="ARBA00023288"/>
    </source>
</evidence>
<organism evidence="11 12">
    <name type="scientific">Saccharomycopsis crataegensis</name>
    <dbReference type="NCBI Taxonomy" id="43959"/>
    <lineage>
        <taxon>Eukaryota</taxon>
        <taxon>Fungi</taxon>
        <taxon>Dikarya</taxon>
        <taxon>Ascomycota</taxon>
        <taxon>Saccharomycotina</taxon>
        <taxon>Saccharomycetes</taxon>
        <taxon>Saccharomycopsidaceae</taxon>
        <taxon>Saccharomycopsis</taxon>
    </lineage>
</organism>